<proteinExistence type="predicted"/>
<dbReference type="OrthoDB" id="1666822at2"/>
<dbReference type="Proteomes" id="UP000183639">
    <property type="component" value="Unassembled WGS sequence"/>
</dbReference>
<evidence type="ECO:0000313" key="3">
    <source>
        <dbReference type="EMBL" id="SFH68421.1"/>
    </source>
</evidence>
<dbReference type="Gene3D" id="3.10.350.10">
    <property type="entry name" value="LysM domain"/>
    <property type="match status" value="1"/>
</dbReference>
<dbReference type="CDD" id="cd00118">
    <property type="entry name" value="LysM"/>
    <property type="match status" value="1"/>
</dbReference>
<evidence type="ECO:0000313" key="4">
    <source>
        <dbReference type="Proteomes" id="UP000183639"/>
    </source>
</evidence>
<reference evidence="3 4" key="1">
    <citation type="submission" date="2016-10" db="EMBL/GenBank/DDBJ databases">
        <authorList>
            <person name="de Groot N.N."/>
        </authorList>
    </citation>
    <scope>NUCLEOTIDE SEQUENCE [LARGE SCALE GENOMIC DNA]</scope>
    <source>
        <strain evidence="3 4">Z108</strain>
    </source>
</reference>
<accession>A0A1I3C353</accession>
<dbReference type="InterPro" id="IPR018392">
    <property type="entry name" value="LysM"/>
</dbReference>
<dbReference type="RefSeq" id="WP_075441797.1">
    <property type="nucleotide sequence ID" value="NZ_FOQK01000002.1"/>
</dbReference>
<dbReference type="AlphaFoldDB" id="A0A1I3C353"/>
<dbReference type="EMBL" id="FOQK01000002">
    <property type="protein sequence ID" value="SFH68421.1"/>
    <property type="molecule type" value="Genomic_DNA"/>
</dbReference>
<gene>
    <name evidence="3" type="ORF">SAMN04487861_10282</name>
</gene>
<feature type="signal peptide" evidence="1">
    <location>
        <begin position="1"/>
        <end position="23"/>
    </location>
</feature>
<protein>
    <submittedName>
        <fullName evidence="3">LysM domain-containing protein</fullName>
    </submittedName>
</protein>
<dbReference type="Pfam" id="PF01476">
    <property type="entry name" value="LysM"/>
    <property type="match status" value="1"/>
</dbReference>
<sequence>MKKAIIAMMAVFCLCFVGTNAEAAGKNWNFVEESYTVQHGDTLEGIAEKYMKKNTYGPRELREFIAGIKELNDWLLKRDVAEGDTLRINYWEKKN</sequence>
<organism evidence="3 4">
    <name type="scientific">Selenomonas ruminantium</name>
    <dbReference type="NCBI Taxonomy" id="971"/>
    <lineage>
        <taxon>Bacteria</taxon>
        <taxon>Bacillati</taxon>
        <taxon>Bacillota</taxon>
        <taxon>Negativicutes</taxon>
        <taxon>Selenomonadales</taxon>
        <taxon>Selenomonadaceae</taxon>
        <taxon>Selenomonas</taxon>
    </lineage>
</organism>
<feature type="domain" description="LysM" evidence="2">
    <location>
        <begin position="35"/>
        <end position="50"/>
    </location>
</feature>
<keyword evidence="1" id="KW-0732">Signal</keyword>
<feature type="chain" id="PRO_5010300468" evidence="1">
    <location>
        <begin position="24"/>
        <end position="95"/>
    </location>
</feature>
<dbReference type="InterPro" id="IPR036779">
    <property type="entry name" value="LysM_dom_sf"/>
</dbReference>
<name>A0A1I3C353_SELRU</name>
<evidence type="ECO:0000259" key="2">
    <source>
        <dbReference type="Pfam" id="PF01476"/>
    </source>
</evidence>
<evidence type="ECO:0000256" key="1">
    <source>
        <dbReference type="SAM" id="SignalP"/>
    </source>
</evidence>